<reference evidence="1 2" key="1">
    <citation type="journal article" date="2007" name="Nature">
        <title>Evolution of genes and genomes on the Drosophila phylogeny.</title>
        <authorList>
            <consortium name="Drosophila 12 Genomes Consortium"/>
            <person name="Clark A.G."/>
            <person name="Eisen M.B."/>
            <person name="Smith D.R."/>
            <person name="Bergman C.M."/>
            <person name="Oliver B."/>
            <person name="Markow T.A."/>
            <person name="Kaufman T.C."/>
            <person name="Kellis M."/>
            <person name="Gelbart W."/>
            <person name="Iyer V.N."/>
            <person name="Pollard D.A."/>
            <person name="Sackton T.B."/>
            <person name="Larracuente A.M."/>
            <person name="Singh N.D."/>
            <person name="Abad J.P."/>
            <person name="Abt D.N."/>
            <person name="Adryan B."/>
            <person name="Aguade M."/>
            <person name="Akashi H."/>
            <person name="Anderson W.W."/>
            <person name="Aquadro C.F."/>
            <person name="Ardell D.H."/>
            <person name="Arguello R."/>
            <person name="Artieri C.G."/>
            <person name="Barbash D.A."/>
            <person name="Barker D."/>
            <person name="Barsanti P."/>
            <person name="Batterham P."/>
            <person name="Batzoglou S."/>
            <person name="Begun D."/>
            <person name="Bhutkar A."/>
            <person name="Blanco E."/>
            <person name="Bosak S.A."/>
            <person name="Bradley R.K."/>
            <person name="Brand A.D."/>
            <person name="Brent M.R."/>
            <person name="Brooks A.N."/>
            <person name="Brown R.H."/>
            <person name="Butlin R.K."/>
            <person name="Caggese C."/>
            <person name="Calvi B.R."/>
            <person name="Bernardo de Carvalho A."/>
            <person name="Caspi A."/>
            <person name="Castrezana S."/>
            <person name="Celniker S.E."/>
            <person name="Chang J.L."/>
            <person name="Chapple C."/>
            <person name="Chatterji S."/>
            <person name="Chinwalla A."/>
            <person name="Civetta A."/>
            <person name="Clifton S.W."/>
            <person name="Comeron J.M."/>
            <person name="Costello J.C."/>
            <person name="Coyne J.A."/>
            <person name="Daub J."/>
            <person name="David R.G."/>
            <person name="Delcher A.L."/>
            <person name="Delehaunty K."/>
            <person name="Do C.B."/>
            <person name="Ebling H."/>
            <person name="Edwards K."/>
            <person name="Eickbush T."/>
            <person name="Evans J.D."/>
            <person name="Filipski A."/>
            <person name="Findeiss S."/>
            <person name="Freyhult E."/>
            <person name="Fulton L."/>
            <person name="Fulton R."/>
            <person name="Garcia A.C."/>
            <person name="Gardiner A."/>
            <person name="Garfield D.A."/>
            <person name="Garvin B.E."/>
            <person name="Gibson G."/>
            <person name="Gilbert D."/>
            <person name="Gnerre S."/>
            <person name="Godfrey J."/>
            <person name="Good R."/>
            <person name="Gotea V."/>
            <person name="Gravely B."/>
            <person name="Greenberg A.J."/>
            <person name="Griffiths-Jones S."/>
            <person name="Gross S."/>
            <person name="Guigo R."/>
            <person name="Gustafson E.A."/>
            <person name="Haerty W."/>
            <person name="Hahn M.W."/>
            <person name="Halligan D.L."/>
            <person name="Halpern A.L."/>
            <person name="Halter G.M."/>
            <person name="Han M.V."/>
            <person name="Heger A."/>
            <person name="Hillier L."/>
            <person name="Hinrichs A.S."/>
            <person name="Holmes I."/>
            <person name="Hoskins R.A."/>
            <person name="Hubisz M.J."/>
            <person name="Hultmark D."/>
            <person name="Huntley M.A."/>
            <person name="Jaffe D.B."/>
            <person name="Jagadeeshan S."/>
            <person name="Jeck W.R."/>
            <person name="Johnson J."/>
            <person name="Jones C.D."/>
            <person name="Jordan W.C."/>
            <person name="Karpen G.H."/>
            <person name="Kataoka E."/>
            <person name="Keightley P.D."/>
            <person name="Kheradpour P."/>
            <person name="Kirkness E.F."/>
            <person name="Koerich L.B."/>
            <person name="Kristiansen K."/>
            <person name="Kudrna D."/>
            <person name="Kulathinal R.J."/>
            <person name="Kumar S."/>
            <person name="Kwok R."/>
            <person name="Lander E."/>
            <person name="Langley C.H."/>
            <person name="Lapoint R."/>
            <person name="Lazzaro B.P."/>
            <person name="Lee S.J."/>
            <person name="Levesque L."/>
            <person name="Li R."/>
            <person name="Lin C.F."/>
            <person name="Lin M.F."/>
            <person name="Lindblad-Toh K."/>
            <person name="Llopart A."/>
            <person name="Long M."/>
            <person name="Low L."/>
            <person name="Lozovsky E."/>
            <person name="Lu J."/>
            <person name="Luo M."/>
            <person name="Machado C.A."/>
            <person name="Makalowski W."/>
            <person name="Marzo M."/>
            <person name="Matsuda M."/>
            <person name="Matzkin L."/>
            <person name="McAllister B."/>
            <person name="McBride C.S."/>
            <person name="McKernan B."/>
            <person name="McKernan K."/>
            <person name="Mendez-Lago M."/>
            <person name="Minx P."/>
            <person name="Mollenhauer M.U."/>
            <person name="Montooth K."/>
            <person name="Mount S.M."/>
            <person name="Mu X."/>
            <person name="Myers E."/>
            <person name="Negre B."/>
            <person name="Newfeld S."/>
            <person name="Nielsen R."/>
            <person name="Noor M.A."/>
            <person name="O'Grady P."/>
            <person name="Pachter L."/>
            <person name="Papaceit M."/>
            <person name="Parisi M.J."/>
            <person name="Parisi M."/>
            <person name="Parts L."/>
            <person name="Pedersen J.S."/>
            <person name="Pesole G."/>
            <person name="Phillippy A.M."/>
            <person name="Ponting C.P."/>
            <person name="Pop M."/>
            <person name="Porcelli D."/>
            <person name="Powell J.R."/>
            <person name="Prohaska S."/>
            <person name="Pruitt K."/>
            <person name="Puig M."/>
            <person name="Quesneville H."/>
            <person name="Ram K.R."/>
            <person name="Rand D."/>
            <person name="Rasmussen M.D."/>
            <person name="Reed L.K."/>
            <person name="Reenan R."/>
            <person name="Reily A."/>
            <person name="Remington K.A."/>
            <person name="Rieger T.T."/>
            <person name="Ritchie M.G."/>
            <person name="Robin C."/>
            <person name="Rogers Y.H."/>
            <person name="Rohde C."/>
            <person name="Rozas J."/>
            <person name="Rubenfield M.J."/>
            <person name="Ruiz A."/>
            <person name="Russo S."/>
            <person name="Salzberg S.L."/>
            <person name="Sanchez-Gracia A."/>
            <person name="Saranga D.J."/>
            <person name="Sato H."/>
            <person name="Schaeffer S.W."/>
            <person name="Schatz M.C."/>
            <person name="Schlenke T."/>
            <person name="Schwartz R."/>
            <person name="Segarra C."/>
            <person name="Singh R.S."/>
            <person name="Sirot L."/>
            <person name="Sirota M."/>
            <person name="Sisneros N.B."/>
            <person name="Smith C.D."/>
            <person name="Smith T.F."/>
            <person name="Spieth J."/>
            <person name="Stage D.E."/>
            <person name="Stark A."/>
            <person name="Stephan W."/>
            <person name="Strausberg R.L."/>
            <person name="Strempel S."/>
            <person name="Sturgill D."/>
            <person name="Sutton G."/>
            <person name="Sutton G.G."/>
            <person name="Tao W."/>
            <person name="Teichmann S."/>
            <person name="Tobari Y.N."/>
            <person name="Tomimura Y."/>
            <person name="Tsolas J.M."/>
            <person name="Valente V.L."/>
            <person name="Venter E."/>
            <person name="Venter J.C."/>
            <person name="Vicario S."/>
            <person name="Vieira F.G."/>
            <person name="Vilella A.J."/>
            <person name="Villasante A."/>
            <person name="Walenz B."/>
            <person name="Wang J."/>
            <person name="Wasserman M."/>
            <person name="Watts T."/>
            <person name="Wilson D."/>
            <person name="Wilson R.K."/>
            <person name="Wing R.A."/>
            <person name="Wolfner M.F."/>
            <person name="Wong A."/>
            <person name="Wong G.K."/>
            <person name="Wu C.I."/>
            <person name="Wu G."/>
            <person name="Yamamoto D."/>
            <person name="Yang H.P."/>
            <person name="Yang S.P."/>
            <person name="Yorke J.A."/>
            <person name="Yoshida K."/>
            <person name="Zdobnov E."/>
            <person name="Zhang P."/>
            <person name="Zhang Y."/>
            <person name="Zimin A.V."/>
            <person name="Baldwin J."/>
            <person name="Abdouelleil A."/>
            <person name="Abdulkadir J."/>
            <person name="Abebe A."/>
            <person name="Abera B."/>
            <person name="Abreu J."/>
            <person name="Acer S.C."/>
            <person name="Aftuck L."/>
            <person name="Alexander A."/>
            <person name="An P."/>
            <person name="Anderson E."/>
            <person name="Anderson S."/>
            <person name="Arachi H."/>
            <person name="Azer M."/>
            <person name="Bachantsang P."/>
            <person name="Barry A."/>
            <person name="Bayul T."/>
            <person name="Berlin A."/>
            <person name="Bessette D."/>
            <person name="Bloom T."/>
            <person name="Blye J."/>
            <person name="Boguslavskiy L."/>
            <person name="Bonnet C."/>
            <person name="Boukhgalter B."/>
            <person name="Bourzgui I."/>
            <person name="Brown A."/>
            <person name="Cahill P."/>
            <person name="Channer S."/>
            <person name="Cheshatsang Y."/>
            <person name="Chuda L."/>
            <person name="Citroen M."/>
            <person name="Collymore A."/>
            <person name="Cooke P."/>
            <person name="Costello M."/>
            <person name="D'Aco K."/>
            <person name="Daza R."/>
            <person name="De Haan G."/>
            <person name="DeGray S."/>
            <person name="DeMaso C."/>
            <person name="Dhargay N."/>
            <person name="Dooley K."/>
            <person name="Dooley E."/>
            <person name="Doricent M."/>
            <person name="Dorje P."/>
            <person name="Dorjee K."/>
            <person name="Dupes A."/>
            <person name="Elong R."/>
            <person name="Falk J."/>
            <person name="Farina A."/>
            <person name="Faro S."/>
            <person name="Ferguson D."/>
            <person name="Fisher S."/>
            <person name="Foley C.D."/>
            <person name="Franke A."/>
            <person name="Friedrich D."/>
            <person name="Gadbois L."/>
            <person name="Gearin G."/>
            <person name="Gearin C.R."/>
            <person name="Giannoukos G."/>
            <person name="Goode T."/>
            <person name="Graham J."/>
            <person name="Grandbois E."/>
            <person name="Grewal S."/>
            <person name="Gyaltsen K."/>
            <person name="Hafez N."/>
            <person name="Hagos B."/>
            <person name="Hall J."/>
            <person name="Henson C."/>
            <person name="Hollinger A."/>
            <person name="Honan T."/>
            <person name="Huard M.D."/>
            <person name="Hughes L."/>
            <person name="Hurhula B."/>
            <person name="Husby M.E."/>
            <person name="Kamat A."/>
            <person name="Kanga B."/>
            <person name="Kashin S."/>
            <person name="Khazanovich D."/>
            <person name="Kisner P."/>
            <person name="Lance K."/>
            <person name="Lara M."/>
            <person name="Lee W."/>
            <person name="Lennon N."/>
            <person name="Letendre F."/>
            <person name="LeVine R."/>
            <person name="Lipovsky A."/>
            <person name="Liu X."/>
            <person name="Liu J."/>
            <person name="Liu S."/>
            <person name="Lokyitsang T."/>
            <person name="Lokyitsang Y."/>
            <person name="Lubonja R."/>
            <person name="Lui A."/>
            <person name="MacDonald P."/>
            <person name="Magnisalis V."/>
            <person name="Maru K."/>
            <person name="Matthews C."/>
            <person name="McCusker W."/>
            <person name="McDonough S."/>
            <person name="Mehta T."/>
            <person name="Meldrim J."/>
            <person name="Meneus L."/>
            <person name="Mihai O."/>
            <person name="Mihalev A."/>
            <person name="Mihova T."/>
            <person name="Mittelman R."/>
            <person name="Mlenga V."/>
            <person name="Montmayeur A."/>
            <person name="Mulrain L."/>
            <person name="Navidi A."/>
            <person name="Naylor J."/>
            <person name="Negash T."/>
            <person name="Nguyen T."/>
            <person name="Nguyen N."/>
            <person name="Nicol R."/>
            <person name="Norbu C."/>
            <person name="Norbu N."/>
            <person name="Novod N."/>
            <person name="O'Neill B."/>
            <person name="Osman S."/>
            <person name="Markiewicz E."/>
            <person name="Oyono O.L."/>
            <person name="Patti C."/>
            <person name="Phunkhang P."/>
            <person name="Pierre F."/>
            <person name="Priest M."/>
            <person name="Raghuraman S."/>
            <person name="Rege F."/>
            <person name="Reyes R."/>
            <person name="Rise C."/>
            <person name="Rogov P."/>
            <person name="Ross K."/>
            <person name="Ryan E."/>
            <person name="Settipalli S."/>
            <person name="Shea T."/>
            <person name="Sherpa N."/>
            <person name="Shi L."/>
            <person name="Shih D."/>
            <person name="Sparrow T."/>
            <person name="Spaulding J."/>
            <person name="Stalker J."/>
            <person name="Stange-Thomann N."/>
            <person name="Stavropoulos S."/>
            <person name="Stone C."/>
            <person name="Strader C."/>
            <person name="Tesfaye S."/>
            <person name="Thomson T."/>
            <person name="Thoulutsang Y."/>
            <person name="Thoulutsang D."/>
            <person name="Topham K."/>
            <person name="Topping I."/>
            <person name="Tsamla T."/>
            <person name="Vassiliev H."/>
            <person name="Vo A."/>
            <person name="Wangchuk T."/>
            <person name="Wangdi T."/>
            <person name="Weiand M."/>
            <person name="Wilkinson J."/>
            <person name="Wilson A."/>
            <person name="Yadav S."/>
            <person name="Young G."/>
            <person name="Yu Q."/>
            <person name="Zembek L."/>
            <person name="Zhong D."/>
            <person name="Zimmer A."/>
            <person name="Zwirko Z."/>
            <person name="Jaffe D.B."/>
            <person name="Alvarez P."/>
            <person name="Brockman W."/>
            <person name="Butler J."/>
            <person name="Chin C."/>
            <person name="Gnerre S."/>
            <person name="Grabherr M."/>
            <person name="Kleber M."/>
            <person name="Mauceli E."/>
            <person name="MacCallum I."/>
        </authorList>
    </citation>
    <scope>NUCLEOTIDE SEQUENCE [LARGE SCALE GENOMIC DNA]</scope>
    <source>
        <strain evidence="2">MSH-3 / Tucson 14011-0111.49</strain>
    </source>
</reference>
<evidence type="ECO:0000313" key="1">
    <source>
        <dbReference type="EMBL" id="EDW35107.1"/>
    </source>
</evidence>
<dbReference type="PhylomeDB" id="B4H8R4"/>
<dbReference type="eggNOG" id="ENOG502TBSE">
    <property type="taxonomic scope" value="Eukaryota"/>
</dbReference>
<dbReference type="AlphaFoldDB" id="B4H8R4"/>
<sequence length="286" mass="33378">MTYELNLENLRPYLELTDTHRHQCRELYYSPLKAKELEHKYVKRTDDILKRTATIGCDQACDCFLTFDAISLNANYTALVFSLCGISHPLHLVLYASAVEDARVADIAEFLSDILVNLVRNELPKLPMFPAVFVLLHNNVISQNVLRKISDKAPYAKLFKKFLFVLDATFWRYYNIHIPYIQNAWLDIMHTEITKANIKDVFLQHQEIAKVKHLGFMEEFVSSYFSLAKILLSTRATVMLRHCTLERVDDFVKIIRANMKVFQNDDSVTRQQVFQLLRAVIIIYDH</sequence>
<accession>B4H8R4</accession>
<keyword evidence="2" id="KW-1185">Reference proteome</keyword>
<name>B4H8R4_DROPE</name>
<protein>
    <submittedName>
        <fullName evidence="1">GL25457</fullName>
    </submittedName>
</protein>
<dbReference type="OrthoDB" id="7882095at2759"/>
<dbReference type="EMBL" id="CH479224">
    <property type="protein sequence ID" value="EDW35107.1"/>
    <property type="molecule type" value="Genomic_DNA"/>
</dbReference>
<organism evidence="2">
    <name type="scientific">Drosophila persimilis</name>
    <name type="common">Fruit fly</name>
    <dbReference type="NCBI Taxonomy" id="7234"/>
    <lineage>
        <taxon>Eukaryota</taxon>
        <taxon>Metazoa</taxon>
        <taxon>Ecdysozoa</taxon>
        <taxon>Arthropoda</taxon>
        <taxon>Hexapoda</taxon>
        <taxon>Insecta</taxon>
        <taxon>Pterygota</taxon>
        <taxon>Neoptera</taxon>
        <taxon>Endopterygota</taxon>
        <taxon>Diptera</taxon>
        <taxon>Brachycera</taxon>
        <taxon>Muscomorpha</taxon>
        <taxon>Ephydroidea</taxon>
        <taxon>Drosophilidae</taxon>
        <taxon>Drosophila</taxon>
        <taxon>Sophophora</taxon>
    </lineage>
</organism>
<evidence type="ECO:0000313" key="2">
    <source>
        <dbReference type="Proteomes" id="UP000008744"/>
    </source>
</evidence>
<gene>
    <name evidence="1" type="primary">Dper\GL25457</name>
    <name evidence="1" type="ORF">Dper_GL25457</name>
</gene>
<dbReference type="Proteomes" id="UP000008744">
    <property type="component" value="Unassembled WGS sequence"/>
</dbReference>
<dbReference type="KEGG" id="dpe:6602167"/>
<dbReference type="HOGENOM" id="CLU_974078_0_0_1"/>
<proteinExistence type="predicted"/>
<dbReference type="OMA" id="HQCRELY"/>